<feature type="compositionally biased region" description="Basic and acidic residues" evidence="16">
    <location>
        <begin position="230"/>
        <end position="241"/>
    </location>
</feature>
<dbReference type="GO" id="GO:0003899">
    <property type="term" value="F:DNA-directed RNA polymerase activity"/>
    <property type="evidence" value="ECO:0007669"/>
    <property type="project" value="UniProtKB-EC"/>
</dbReference>
<evidence type="ECO:0000256" key="7">
    <source>
        <dbReference type="ARBA" id="ARBA00022695"/>
    </source>
</evidence>
<keyword evidence="6 15" id="KW-0808">Transferase</keyword>
<dbReference type="Gene3D" id="1.10.150.390">
    <property type="match status" value="1"/>
</dbReference>
<dbReference type="InterPro" id="IPR042102">
    <property type="entry name" value="RNA_pol_Rpb1_3_sf"/>
</dbReference>
<evidence type="ECO:0000256" key="8">
    <source>
        <dbReference type="ARBA" id="ARBA00022723"/>
    </source>
</evidence>
<evidence type="ECO:0000256" key="4">
    <source>
        <dbReference type="ARBA" id="ARBA00022478"/>
    </source>
</evidence>
<dbReference type="CDD" id="cd01435">
    <property type="entry name" value="RNAP_I_RPA1_N"/>
    <property type="match status" value="1"/>
</dbReference>
<accession>A0AAV4IYV2</accession>
<comment type="function">
    <text evidence="14">DNA-dependent RNA polymerase catalyzes the transcription of DNA into RNA using the four ribonucleoside triphosphates as substrates. Largest and catalytic core component of RNA polymerase I which synthesizes ribosomal RNA precursors. Forms the polymerase active center together with the second largest subunit. A single stranded DNA template strand of the promoter is positioned within the central active site cleft of Pol I. A bridging helix emanates from RPA1 and crosses the cleft near the catalytic site and is thought to promote translocation of Pol I by acting as a ratchet that moves the RNA-DNA hybrid through the active site by switching from straight to bent conformations at each step of nucleotide addition.</text>
</comment>
<comment type="similarity">
    <text evidence="2 15">Belongs to the RNA polymerase beta' chain family.</text>
</comment>
<feature type="compositionally biased region" description="Acidic residues" evidence="16">
    <location>
        <begin position="242"/>
        <end position="257"/>
    </location>
</feature>
<dbReference type="Proteomes" id="UP000762676">
    <property type="component" value="Unassembled WGS sequence"/>
</dbReference>
<keyword evidence="19" id="KW-1185">Reference proteome</keyword>
<dbReference type="PANTHER" id="PTHR19376">
    <property type="entry name" value="DNA-DIRECTED RNA POLYMERASE"/>
    <property type="match status" value="1"/>
</dbReference>
<name>A0AAV4IYV2_9GAST</name>
<dbReference type="GO" id="GO:0006351">
    <property type="term" value="P:DNA-templated transcription"/>
    <property type="evidence" value="ECO:0007669"/>
    <property type="project" value="InterPro"/>
</dbReference>
<keyword evidence="8" id="KW-0479">Metal-binding</keyword>
<evidence type="ECO:0000313" key="19">
    <source>
        <dbReference type="Proteomes" id="UP000762676"/>
    </source>
</evidence>
<dbReference type="InterPro" id="IPR006592">
    <property type="entry name" value="RNA_pol_N"/>
</dbReference>
<evidence type="ECO:0000256" key="6">
    <source>
        <dbReference type="ARBA" id="ARBA00022679"/>
    </source>
</evidence>
<dbReference type="Gene3D" id="6.20.50.80">
    <property type="match status" value="1"/>
</dbReference>
<dbReference type="Gene3D" id="3.30.1490.180">
    <property type="entry name" value="RNA polymerase ii"/>
    <property type="match status" value="1"/>
</dbReference>
<dbReference type="InterPro" id="IPR000722">
    <property type="entry name" value="RNA_pol_asu"/>
</dbReference>
<dbReference type="InterPro" id="IPR007080">
    <property type="entry name" value="RNA_pol_Rpb1_1"/>
</dbReference>
<feature type="region of interest" description="Disordered" evidence="16">
    <location>
        <begin position="1408"/>
        <end position="1527"/>
    </location>
</feature>
<evidence type="ECO:0000256" key="9">
    <source>
        <dbReference type="ARBA" id="ARBA00022833"/>
    </source>
</evidence>
<dbReference type="SMART" id="SM00663">
    <property type="entry name" value="RPOLA_N"/>
    <property type="match status" value="1"/>
</dbReference>
<evidence type="ECO:0000256" key="5">
    <source>
        <dbReference type="ARBA" id="ARBA00022553"/>
    </source>
</evidence>
<gene>
    <name evidence="18" type="ORF">ElyMa_006758400</name>
</gene>
<keyword evidence="7 15" id="KW-0548">Nucleotidyltransferase</keyword>
<keyword evidence="4 15" id="KW-0240">DNA-directed RNA polymerase</keyword>
<evidence type="ECO:0000256" key="1">
    <source>
        <dbReference type="ARBA" id="ARBA00004604"/>
    </source>
</evidence>
<keyword evidence="11 15" id="KW-0804">Transcription</keyword>
<evidence type="ECO:0000256" key="13">
    <source>
        <dbReference type="ARBA" id="ARBA00048552"/>
    </source>
</evidence>
<comment type="subcellular location">
    <subcellularLocation>
        <location evidence="1">Nucleus</location>
        <location evidence="1">Nucleolus</location>
    </subcellularLocation>
</comment>
<dbReference type="InterPro" id="IPR038120">
    <property type="entry name" value="Rpb1_funnel_sf"/>
</dbReference>
<dbReference type="Gene3D" id="6.10.250.2940">
    <property type="match status" value="1"/>
</dbReference>
<keyword evidence="10" id="KW-0460">Magnesium</keyword>
<comment type="subunit">
    <text evidence="3">Component of the RNA polymerase I (Pol I) complex consisting of at least 13 subunits.</text>
</comment>
<evidence type="ECO:0000256" key="2">
    <source>
        <dbReference type="ARBA" id="ARBA00006460"/>
    </source>
</evidence>
<evidence type="ECO:0000256" key="16">
    <source>
        <dbReference type="SAM" id="MobiDB-lite"/>
    </source>
</evidence>
<dbReference type="EC" id="2.7.7.6" evidence="15"/>
<dbReference type="SUPFAM" id="SSF64484">
    <property type="entry name" value="beta and beta-prime subunits of DNA dependent RNA-polymerase"/>
    <property type="match status" value="1"/>
</dbReference>
<feature type="domain" description="RNA polymerase N-terminal" evidence="17">
    <location>
        <begin position="334"/>
        <end position="667"/>
    </location>
</feature>
<dbReference type="Pfam" id="PF00623">
    <property type="entry name" value="RNA_pol_Rpb1_2"/>
    <property type="match status" value="1"/>
</dbReference>
<dbReference type="PANTHER" id="PTHR19376:SF11">
    <property type="entry name" value="DNA-DIRECTED RNA POLYMERASE I SUBUNIT RPA1"/>
    <property type="match status" value="1"/>
</dbReference>
<dbReference type="GO" id="GO:0003677">
    <property type="term" value="F:DNA binding"/>
    <property type="evidence" value="ECO:0007669"/>
    <property type="project" value="InterPro"/>
</dbReference>
<organism evidence="18 19">
    <name type="scientific">Elysia marginata</name>
    <dbReference type="NCBI Taxonomy" id="1093978"/>
    <lineage>
        <taxon>Eukaryota</taxon>
        <taxon>Metazoa</taxon>
        <taxon>Spiralia</taxon>
        <taxon>Lophotrochozoa</taxon>
        <taxon>Mollusca</taxon>
        <taxon>Gastropoda</taxon>
        <taxon>Heterobranchia</taxon>
        <taxon>Euthyneura</taxon>
        <taxon>Panpulmonata</taxon>
        <taxon>Sacoglossa</taxon>
        <taxon>Placobranchoidea</taxon>
        <taxon>Plakobranchidae</taxon>
        <taxon>Elysia</taxon>
    </lineage>
</organism>
<reference evidence="18 19" key="1">
    <citation type="journal article" date="2021" name="Elife">
        <title>Chloroplast acquisition without the gene transfer in kleptoplastic sea slugs, Plakobranchus ocellatus.</title>
        <authorList>
            <person name="Maeda T."/>
            <person name="Takahashi S."/>
            <person name="Yoshida T."/>
            <person name="Shimamura S."/>
            <person name="Takaki Y."/>
            <person name="Nagai Y."/>
            <person name="Toyoda A."/>
            <person name="Suzuki Y."/>
            <person name="Arimoto A."/>
            <person name="Ishii H."/>
            <person name="Satoh N."/>
            <person name="Nishiyama T."/>
            <person name="Hasebe M."/>
            <person name="Maruyama T."/>
            <person name="Minagawa J."/>
            <person name="Obokata J."/>
            <person name="Shigenobu S."/>
        </authorList>
    </citation>
    <scope>NUCLEOTIDE SEQUENCE [LARGE SCALE GENOMIC DNA]</scope>
</reference>
<proteinExistence type="inferred from homology"/>
<dbReference type="CDD" id="cd02735">
    <property type="entry name" value="RNAP_I_Rpa1_C"/>
    <property type="match status" value="1"/>
</dbReference>
<evidence type="ECO:0000313" key="18">
    <source>
        <dbReference type="EMBL" id="GFS14904.1"/>
    </source>
</evidence>
<dbReference type="Gene3D" id="1.10.132.30">
    <property type="match status" value="1"/>
</dbReference>
<dbReference type="Pfam" id="PF04983">
    <property type="entry name" value="RNA_pol_Rpb1_3"/>
    <property type="match status" value="1"/>
</dbReference>
<dbReference type="Pfam" id="PF05000">
    <property type="entry name" value="RNA_pol_Rpb1_4"/>
    <property type="match status" value="1"/>
</dbReference>
<dbReference type="Pfam" id="PF04997">
    <property type="entry name" value="RNA_pol_Rpb1_1"/>
    <property type="match status" value="1"/>
</dbReference>
<keyword evidence="9" id="KW-0862">Zinc</keyword>
<dbReference type="InterPro" id="IPR044893">
    <property type="entry name" value="RNA_pol_Rpb1_clamp_domain"/>
</dbReference>
<keyword evidence="12" id="KW-0539">Nucleus</keyword>
<dbReference type="Gene3D" id="2.40.40.20">
    <property type="match status" value="1"/>
</dbReference>
<evidence type="ECO:0000256" key="3">
    <source>
        <dbReference type="ARBA" id="ARBA00011251"/>
    </source>
</evidence>
<feature type="compositionally biased region" description="Basic and acidic residues" evidence="16">
    <location>
        <begin position="1415"/>
        <end position="1427"/>
    </location>
</feature>
<sequence>METLFLKLSQADFRVYSTAEILQLSVKEIVNPQTFDLLQNPIPGGLHDPALGPSRRDDRCESCGQSERNCPGHFGHIRLPVPVFNPIFFHTLLKLLKGTCLACHRINLPTLQLQVFTQRLRLLHLGFLVEAQELSERFLNSEQAEETVLPLLEAYVADVLKNGKKNEASMSKNLLTEMHNTMQKIIMAFTHIKSACCHCETRNRRLKAEYNCTIVGSLVDEKKVPKKSRSKPEEKASKVPNEDPEPVEEVDMEDSVAADEAHQAPGSEGGIGEDVMGESHPDVQAFLKSKHRRCILTPNLARDHLRLVWKNNQDFLVNLFPFLGRVKLSEVPTDVFFLDVIPVPPVRFRPLSVMKDRKYEHAQTANLANVLRECVSLRELMVEYSNRKGAAEENAVLGPTITDSTDNLTTCMQRVMSFWLRLQARVNVVLDSDLDNLSQDKCFGVKQILEKKEGMFRKHMMGKRVNFAARSVISPDPYIATSEIGIPMVFASKLTYPQRVTPWNVHKLRKMVINGPEKYPGAVSVIDEHGKNVILSATNVTQREALAKQLLVPDISKTGSKTVCRHLLEGDFLLLNRQPTLHRPSIQAHRARVLPDIKTLRMHYSNCKAYNADFDGDEMNAHMPQCELGRAEASTLACVDKQYLVPKDGTPLAGLIQDHMVAGVALTIRGRFFTRQDYSELVWCAMSDSKHEILTLPPAILKPRPLWTGKQIISTLLLNIIPQGKAPLNLKGKSKIPEKSWVSMSAIDQSIFPLELSALESMAMGESTVVFRQGELLQGVLDKAHYGPSPYGLVHCCYELYGGKPAGHLLTCLGRLFTSFLQLSGFSLGVGDILVKKKANKKRKSIIKKSAHVGKAAIEKLMGSTEEDVDDRNMLLFLKQAHFSPDTFKMAEIDMGMKGETDKIQDSIAKSIMPQGLEQGFPNNSLQLMVQAGAKGSPVNCMQISCLLGQIELEGRRPPLMLSGRSLPSFQPYDVSPKAGGFVTGRFLTGIRPQEYFFHCMAGREGLIDTAVKTSRSGYLQRCLVKHLEGLKVNYDVSVRDSDGSMVQFYYGEDGLDPVESTFLKPPLFPFLTENLKALESSHRSDPWPSDTKSKSIKHKWKKISKWNSHAKEKGLWVNRESSFTEFCKSNAAPTLEESDWTELVKTGSCVGRAVAAKKLCDAWAQLDQESRASLEGKPVCPDPVMSSLLPHSQPDVMSEKFHHELNVYCKKSFSKVASGISQEVDPKSFRNTINKKLVKAMANPGEAVGLVCAQSIGEPSTQMTLNTFHFAGRGEMNVTLGIPRLREILTMTSDKIKTPSMDIPVQQLPGSREKAEHLRRHLNKITLDKVMQSLKVKITSKRLPLGKGYNYFKLIEARFKFLPQKDIAEFTNLTLKAIISFVAKRFIGNVDVFFKKEINAQQRTSLLSSGKLRRSAETSDQDKAAEGEDETVGESLGLADGSGGVEDVEEEPNDGDAAAVKERQRQHDTLEYEGEDEEKEQVGIEDTGDVEGINAAEENGEPVEDDDKNCDTEEEANYSDDNSGHEMSRLEDLSKEDKEMVTAAMANSFVHDFKFDERKRRWCTVTFIYDQSKLQIDVRMLLERAIRQAILHQVKGISRAFLSQEVDDGESVLHLKTEGINMQEMFKYPNLLDLNKIYCNCILTMARTYGIEACNRVIIKEIQSVFGAYGIHVNYRHLSLLADYMTCRGQYDAFNRGCIAYNTSPLQKMTFETTMTFLLNSCMSGVADKVTSPSASLVLGTPVSVGTGCFDVLDSLH</sequence>
<dbReference type="FunFam" id="2.40.40.20:FF:000019">
    <property type="entry name" value="DNA-directed RNA polymerase II subunit RPB1"/>
    <property type="match status" value="1"/>
</dbReference>
<dbReference type="GO" id="GO:0005736">
    <property type="term" value="C:RNA polymerase I complex"/>
    <property type="evidence" value="ECO:0007669"/>
    <property type="project" value="TreeGrafter"/>
</dbReference>
<dbReference type="Gene3D" id="4.10.860.120">
    <property type="entry name" value="RNA polymerase II, clamp domain"/>
    <property type="match status" value="1"/>
</dbReference>
<dbReference type="GO" id="GO:0046872">
    <property type="term" value="F:metal ion binding"/>
    <property type="evidence" value="ECO:0007669"/>
    <property type="project" value="UniProtKB-KW"/>
</dbReference>
<protein>
    <recommendedName>
        <fullName evidence="15">DNA-directed RNA polymerase subunit</fullName>
        <ecNumber evidence="15">2.7.7.6</ecNumber>
    </recommendedName>
</protein>
<feature type="compositionally biased region" description="Basic and acidic residues" evidence="16">
    <location>
        <begin position="1460"/>
        <end position="1471"/>
    </location>
</feature>
<evidence type="ECO:0000256" key="12">
    <source>
        <dbReference type="ARBA" id="ARBA00023242"/>
    </source>
</evidence>
<evidence type="ECO:0000256" key="10">
    <source>
        <dbReference type="ARBA" id="ARBA00022842"/>
    </source>
</evidence>
<evidence type="ECO:0000256" key="15">
    <source>
        <dbReference type="RuleBase" id="RU004279"/>
    </source>
</evidence>
<dbReference type="InterPro" id="IPR007066">
    <property type="entry name" value="RNA_pol_Rpb1_3"/>
</dbReference>
<dbReference type="Gene3D" id="1.10.274.100">
    <property type="entry name" value="RNA polymerase Rpb1, domain 3"/>
    <property type="match status" value="1"/>
</dbReference>
<dbReference type="Pfam" id="PF04998">
    <property type="entry name" value="RNA_pol_Rpb1_5"/>
    <property type="match status" value="1"/>
</dbReference>
<dbReference type="InterPro" id="IPR007083">
    <property type="entry name" value="RNA_pol_Rpb1_4"/>
</dbReference>
<keyword evidence="5" id="KW-0597">Phosphoprotein</keyword>
<feature type="compositionally biased region" description="Acidic residues" evidence="16">
    <location>
        <begin position="1499"/>
        <end position="1519"/>
    </location>
</feature>
<dbReference type="InterPro" id="IPR007081">
    <property type="entry name" value="RNA_pol_Rpb1_5"/>
</dbReference>
<dbReference type="InterPro" id="IPR015699">
    <property type="entry name" value="DNA-dir_RNA_pol1_lsu_N"/>
</dbReference>
<dbReference type="InterPro" id="IPR045867">
    <property type="entry name" value="DNA-dir_RpoC_beta_prime"/>
</dbReference>
<evidence type="ECO:0000256" key="14">
    <source>
        <dbReference type="ARBA" id="ARBA00053996"/>
    </source>
</evidence>
<comment type="caution">
    <text evidence="18">The sequence shown here is derived from an EMBL/GenBank/DDBJ whole genome shotgun (WGS) entry which is preliminary data.</text>
</comment>
<dbReference type="FunFam" id="1.10.274.100:FF:000012">
    <property type="entry name" value="DNA-directed RNA polymerase subunit"/>
    <property type="match status" value="1"/>
</dbReference>
<dbReference type="FunFam" id="3.30.1490.180:FF:000003">
    <property type="entry name" value="DNA-directed RNA polymerase subunit"/>
    <property type="match status" value="1"/>
</dbReference>
<dbReference type="Gene3D" id="3.30.70.2850">
    <property type="match status" value="1"/>
</dbReference>
<evidence type="ECO:0000259" key="17">
    <source>
        <dbReference type="SMART" id="SM00663"/>
    </source>
</evidence>
<feature type="region of interest" description="Disordered" evidence="16">
    <location>
        <begin position="223"/>
        <end position="275"/>
    </location>
</feature>
<dbReference type="EMBL" id="BMAT01013534">
    <property type="protein sequence ID" value="GFS14904.1"/>
    <property type="molecule type" value="Genomic_DNA"/>
</dbReference>
<evidence type="ECO:0000256" key="11">
    <source>
        <dbReference type="ARBA" id="ARBA00023163"/>
    </source>
</evidence>
<dbReference type="InterPro" id="IPR047107">
    <property type="entry name" value="DNA-dir_RNA_pol1_lsu_C"/>
</dbReference>
<comment type="catalytic activity">
    <reaction evidence="13 15">
        <text>RNA(n) + a ribonucleoside 5'-triphosphate = RNA(n+1) + diphosphate</text>
        <dbReference type="Rhea" id="RHEA:21248"/>
        <dbReference type="Rhea" id="RHEA-COMP:14527"/>
        <dbReference type="Rhea" id="RHEA-COMP:17342"/>
        <dbReference type="ChEBI" id="CHEBI:33019"/>
        <dbReference type="ChEBI" id="CHEBI:61557"/>
        <dbReference type="ChEBI" id="CHEBI:140395"/>
        <dbReference type="EC" id="2.7.7.6"/>
    </reaction>
</comment>